<feature type="transmembrane region" description="Helical" evidence="6">
    <location>
        <begin position="73"/>
        <end position="94"/>
    </location>
</feature>
<keyword evidence="3 6" id="KW-1133">Transmembrane helix</keyword>
<comment type="caution">
    <text evidence="8">The sequence shown here is derived from an EMBL/GenBank/DDBJ whole genome shotgun (WGS) entry which is preliminary data.</text>
</comment>
<dbReference type="EMBL" id="VFOW01000001">
    <property type="protein sequence ID" value="TQL76649.1"/>
    <property type="molecule type" value="Genomic_DNA"/>
</dbReference>
<dbReference type="InParanoid" id="A0A543AVN4"/>
<feature type="transmembrane region" description="Helical" evidence="6">
    <location>
        <begin position="154"/>
        <end position="174"/>
    </location>
</feature>
<dbReference type="InterPro" id="IPR010432">
    <property type="entry name" value="RDD"/>
</dbReference>
<dbReference type="Pfam" id="PF06271">
    <property type="entry name" value="RDD"/>
    <property type="match status" value="1"/>
</dbReference>
<proteinExistence type="predicted"/>
<feature type="transmembrane region" description="Helical" evidence="6">
    <location>
        <begin position="127"/>
        <end position="148"/>
    </location>
</feature>
<accession>A0A543AVN4</accession>
<keyword evidence="4 6" id="KW-0472">Membrane</keyword>
<evidence type="ECO:0000256" key="6">
    <source>
        <dbReference type="SAM" id="Phobius"/>
    </source>
</evidence>
<dbReference type="AlphaFoldDB" id="A0A543AVN4"/>
<evidence type="ECO:0000256" key="2">
    <source>
        <dbReference type="ARBA" id="ARBA00022692"/>
    </source>
</evidence>
<feature type="transmembrane region" description="Helical" evidence="6">
    <location>
        <begin position="7"/>
        <end position="27"/>
    </location>
</feature>
<evidence type="ECO:0000256" key="3">
    <source>
        <dbReference type="ARBA" id="ARBA00022989"/>
    </source>
</evidence>
<keyword evidence="2 6" id="KW-0812">Transmembrane</keyword>
<evidence type="ECO:0000256" key="4">
    <source>
        <dbReference type="ARBA" id="ARBA00023136"/>
    </source>
</evidence>
<gene>
    <name evidence="8" type="ORF">FB566_2183</name>
</gene>
<comment type="subcellular location">
    <subcellularLocation>
        <location evidence="1">Membrane</location>
        <topology evidence="1">Multi-pass membrane protein</topology>
    </subcellularLocation>
</comment>
<evidence type="ECO:0000259" key="7">
    <source>
        <dbReference type="Pfam" id="PF06271"/>
    </source>
</evidence>
<dbReference type="Proteomes" id="UP000317043">
    <property type="component" value="Unassembled WGS sequence"/>
</dbReference>
<evidence type="ECO:0000313" key="8">
    <source>
        <dbReference type="EMBL" id="TQL76649.1"/>
    </source>
</evidence>
<dbReference type="GO" id="GO:0016020">
    <property type="term" value="C:membrane"/>
    <property type="evidence" value="ECO:0007669"/>
    <property type="project" value="UniProtKB-SubCell"/>
</dbReference>
<feature type="domain" description="RDD" evidence="7">
    <location>
        <begin position="3"/>
        <end position="190"/>
    </location>
</feature>
<sequence length="285" mass="31274">MPVRRWCARLIDWVLPWSVSAALWIITVDNVKVVVSMRAGDLVGTGFLDLVLGQWGTLGADAETALAGVWSTIVLWVALTLTVQVLIVALYDVLGHALLGRTIGKMVTSIKVVPSRGERRRVGVARLSVRASVTVVLPGMAWVLLIVAALRLDLIMFLLGVVALTGSVVECLMLRPGHWGRTCWHDRISGTAVVPQQWMSRLRNVDMTAVTQFNQRVAERGRTLAQQGWNAPATQRAAEQARTVAQRVNRSEVTAKAREHGQQAAQRARRSRLGQAIEKRVKGDG</sequence>
<keyword evidence="9" id="KW-1185">Reference proteome</keyword>
<evidence type="ECO:0000256" key="5">
    <source>
        <dbReference type="SAM" id="MobiDB-lite"/>
    </source>
</evidence>
<evidence type="ECO:0000256" key="1">
    <source>
        <dbReference type="ARBA" id="ARBA00004141"/>
    </source>
</evidence>
<protein>
    <submittedName>
        <fullName evidence="8">RDD family protein</fullName>
    </submittedName>
</protein>
<evidence type="ECO:0000313" key="9">
    <source>
        <dbReference type="Proteomes" id="UP000317043"/>
    </source>
</evidence>
<organism evidence="8 9">
    <name type="scientific">Stackebrandtia endophytica</name>
    <dbReference type="NCBI Taxonomy" id="1496996"/>
    <lineage>
        <taxon>Bacteria</taxon>
        <taxon>Bacillati</taxon>
        <taxon>Actinomycetota</taxon>
        <taxon>Actinomycetes</taxon>
        <taxon>Glycomycetales</taxon>
        <taxon>Glycomycetaceae</taxon>
        <taxon>Stackebrandtia</taxon>
    </lineage>
</organism>
<reference evidence="8 9" key="1">
    <citation type="submission" date="2019-06" db="EMBL/GenBank/DDBJ databases">
        <title>Sequencing the genomes of 1000 actinobacteria strains.</title>
        <authorList>
            <person name="Klenk H.-P."/>
        </authorList>
    </citation>
    <scope>NUCLEOTIDE SEQUENCE [LARGE SCALE GENOMIC DNA]</scope>
    <source>
        <strain evidence="8 9">DSM 45928</strain>
    </source>
</reference>
<feature type="region of interest" description="Disordered" evidence="5">
    <location>
        <begin position="249"/>
        <end position="274"/>
    </location>
</feature>
<feature type="compositionally biased region" description="Basic and acidic residues" evidence="5">
    <location>
        <begin position="249"/>
        <end position="261"/>
    </location>
</feature>
<name>A0A543AVN4_9ACTN</name>